<evidence type="ECO:0000313" key="4">
    <source>
        <dbReference type="Proteomes" id="UP000800035"/>
    </source>
</evidence>
<proteinExistence type="predicted"/>
<dbReference type="Pfam" id="PF00651">
    <property type="entry name" value="BTB"/>
    <property type="match status" value="1"/>
</dbReference>
<dbReference type="Gene3D" id="3.30.710.10">
    <property type="entry name" value="Potassium Channel Kv1.1, Chain A"/>
    <property type="match status" value="1"/>
</dbReference>
<name>A0A6A5U2W0_9PLEO</name>
<evidence type="ECO:0000256" key="1">
    <source>
        <dbReference type="SAM" id="MobiDB-lite"/>
    </source>
</evidence>
<organism evidence="3 4">
    <name type="scientific">Byssothecium circinans</name>
    <dbReference type="NCBI Taxonomy" id="147558"/>
    <lineage>
        <taxon>Eukaryota</taxon>
        <taxon>Fungi</taxon>
        <taxon>Dikarya</taxon>
        <taxon>Ascomycota</taxon>
        <taxon>Pezizomycotina</taxon>
        <taxon>Dothideomycetes</taxon>
        <taxon>Pleosporomycetidae</taxon>
        <taxon>Pleosporales</taxon>
        <taxon>Massarineae</taxon>
        <taxon>Massarinaceae</taxon>
        <taxon>Byssothecium</taxon>
    </lineage>
</organism>
<feature type="compositionally biased region" description="Acidic residues" evidence="1">
    <location>
        <begin position="278"/>
        <end position="287"/>
    </location>
</feature>
<dbReference type="OrthoDB" id="194443at2759"/>
<feature type="domain" description="BTB" evidence="2">
    <location>
        <begin position="38"/>
        <end position="109"/>
    </location>
</feature>
<gene>
    <name evidence="3" type="ORF">CC80DRAFT_474241</name>
</gene>
<dbReference type="SMART" id="SM00225">
    <property type="entry name" value="BTB"/>
    <property type="match status" value="1"/>
</dbReference>
<keyword evidence="4" id="KW-1185">Reference proteome</keyword>
<accession>A0A6A5U2W0</accession>
<feature type="region of interest" description="Disordered" evidence="1">
    <location>
        <begin position="278"/>
        <end position="305"/>
    </location>
</feature>
<dbReference type="PANTHER" id="PTHR47843">
    <property type="entry name" value="BTB DOMAIN-CONTAINING PROTEIN-RELATED"/>
    <property type="match status" value="1"/>
</dbReference>
<dbReference type="SUPFAM" id="SSF54695">
    <property type="entry name" value="POZ domain"/>
    <property type="match status" value="1"/>
</dbReference>
<protein>
    <recommendedName>
        <fullName evidence="2">BTB domain-containing protein</fullName>
    </recommendedName>
</protein>
<dbReference type="CDD" id="cd18186">
    <property type="entry name" value="BTB_POZ_ZBTB_KLHL-like"/>
    <property type="match status" value="1"/>
</dbReference>
<reference evidence="3" key="1">
    <citation type="journal article" date="2020" name="Stud. Mycol.">
        <title>101 Dothideomycetes genomes: a test case for predicting lifestyles and emergence of pathogens.</title>
        <authorList>
            <person name="Haridas S."/>
            <person name="Albert R."/>
            <person name="Binder M."/>
            <person name="Bloem J."/>
            <person name="Labutti K."/>
            <person name="Salamov A."/>
            <person name="Andreopoulos B."/>
            <person name="Baker S."/>
            <person name="Barry K."/>
            <person name="Bills G."/>
            <person name="Bluhm B."/>
            <person name="Cannon C."/>
            <person name="Castanera R."/>
            <person name="Culley D."/>
            <person name="Daum C."/>
            <person name="Ezra D."/>
            <person name="Gonzalez J."/>
            <person name="Henrissat B."/>
            <person name="Kuo A."/>
            <person name="Liang C."/>
            <person name="Lipzen A."/>
            <person name="Lutzoni F."/>
            <person name="Magnuson J."/>
            <person name="Mondo S."/>
            <person name="Nolan M."/>
            <person name="Ohm R."/>
            <person name="Pangilinan J."/>
            <person name="Park H.-J."/>
            <person name="Ramirez L."/>
            <person name="Alfaro M."/>
            <person name="Sun H."/>
            <person name="Tritt A."/>
            <person name="Yoshinaga Y."/>
            <person name="Zwiers L.-H."/>
            <person name="Turgeon B."/>
            <person name="Goodwin S."/>
            <person name="Spatafora J."/>
            <person name="Crous P."/>
            <person name="Grigoriev I."/>
        </authorList>
    </citation>
    <scope>NUCLEOTIDE SEQUENCE</scope>
    <source>
        <strain evidence="3">CBS 675.92</strain>
    </source>
</reference>
<dbReference type="InterPro" id="IPR000210">
    <property type="entry name" value="BTB/POZ_dom"/>
</dbReference>
<evidence type="ECO:0000259" key="2">
    <source>
        <dbReference type="PROSITE" id="PS50097"/>
    </source>
</evidence>
<dbReference type="PROSITE" id="PS50097">
    <property type="entry name" value="BTB"/>
    <property type="match status" value="1"/>
</dbReference>
<dbReference type="PANTHER" id="PTHR47843:SF2">
    <property type="entry name" value="BTB DOMAIN-CONTAINING PROTEIN"/>
    <property type="match status" value="1"/>
</dbReference>
<sequence length="305" mass="35086">MTSLLRLTLQTAIISENPEEMTTVAKASPPSFSALARENDVVTVDVGPENQKFHVYTKLLTSYSDYFAKTLSGDWKEAQDRTVQLPDIEPRVFELFIDWLYTQKLPTKRVEWVALEGDLANLQDDCAEHNRLIDMLQIKTYIFADRFLIPGFRCALHNSMADVLVRVGNPPYYDMIIYAFDNLPPKSKMLSLLVRMHCEFWNPALDKDFKGELRRRAELPYEFLMRSMICYGKRKNNEDLSLTNVRSCHDHACDEDRQACEGCMGAEEEEEDYFLGVEEEDDVEDGKEGEPQVVEKAWSDAEGPV</sequence>
<dbReference type="InterPro" id="IPR011333">
    <property type="entry name" value="SKP1/BTB/POZ_sf"/>
</dbReference>
<evidence type="ECO:0000313" key="3">
    <source>
        <dbReference type="EMBL" id="KAF1955497.1"/>
    </source>
</evidence>
<dbReference type="EMBL" id="ML976994">
    <property type="protein sequence ID" value="KAF1955497.1"/>
    <property type="molecule type" value="Genomic_DNA"/>
</dbReference>
<dbReference type="Proteomes" id="UP000800035">
    <property type="component" value="Unassembled WGS sequence"/>
</dbReference>
<dbReference type="AlphaFoldDB" id="A0A6A5U2W0"/>